<feature type="compositionally biased region" description="Low complexity" evidence="1">
    <location>
        <begin position="48"/>
        <end position="59"/>
    </location>
</feature>
<name>A0ABY1MZP9_9ACTN</name>
<dbReference type="EMBL" id="FXTG01000002">
    <property type="protein sequence ID" value="SMO60516.1"/>
    <property type="molecule type" value="Genomic_DNA"/>
</dbReference>
<dbReference type="SUPFAM" id="SSF81995">
    <property type="entry name" value="beta-sandwich domain of Sec23/24"/>
    <property type="match status" value="1"/>
</dbReference>
<organism evidence="3 4">
    <name type="scientific">Dietzia kunjamensis subsp. schimae</name>
    <dbReference type="NCBI Taxonomy" id="498198"/>
    <lineage>
        <taxon>Bacteria</taxon>
        <taxon>Bacillati</taxon>
        <taxon>Actinomycetota</taxon>
        <taxon>Actinomycetes</taxon>
        <taxon>Mycobacteriales</taxon>
        <taxon>Dietziaceae</taxon>
        <taxon>Dietzia</taxon>
    </lineage>
</organism>
<dbReference type="RefSeq" id="WP_154829574.1">
    <property type="nucleotide sequence ID" value="NZ_BAAAQH010000005.1"/>
</dbReference>
<comment type="caution">
    <text evidence="3">The sequence shown here is derived from an EMBL/GenBank/DDBJ whole genome shotgun (WGS) entry which is preliminary data.</text>
</comment>
<keyword evidence="2" id="KW-0812">Transmembrane</keyword>
<sequence length="343" mass="34538">MTDPRENQGQPHGGSSPYDRTGQGNPTSAYPAGGYPAPGNPPQGGYPGQYQGQYQYQGQGPAGYGPGGAPNHPGYGNQAPFGQPAATKPGAGSKLIAFLTRDKVALVAGALTLLSGILLLIAPRLAWLVDRSFDLVEGTMSVSATGTIDLSSSAQRTLSDSDALELGFVEMTFKLLLEPLAGMLSLSGLLVIIGGLLMLTTARQLGAVFAALGVVPQLFVLAIGILVVAIYAEDSPPASTTATSTSTSGMDFSPGAGAILTLVTYVVIIACAMVATVRQGERPRSAPSATPGYGGPAGYGSPAGYGDAAGNSGADTQAGDVRNPGADPSDGGETTPDVGQRPL</sequence>
<dbReference type="Proteomes" id="UP000315460">
    <property type="component" value="Unassembled WGS sequence"/>
</dbReference>
<feature type="region of interest" description="Disordered" evidence="1">
    <location>
        <begin position="280"/>
        <end position="343"/>
    </location>
</feature>
<gene>
    <name evidence="3" type="ORF">SAMN06265174_102578</name>
</gene>
<feature type="region of interest" description="Disordered" evidence="1">
    <location>
        <begin position="1"/>
        <end position="86"/>
    </location>
</feature>
<proteinExistence type="predicted"/>
<feature type="transmembrane region" description="Helical" evidence="2">
    <location>
        <begin position="207"/>
        <end position="232"/>
    </location>
</feature>
<evidence type="ECO:0000256" key="1">
    <source>
        <dbReference type="SAM" id="MobiDB-lite"/>
    </source>
</evidence>
<feature type="transmembrane region" description="Helical" evidence="2">
    <location>
        <begin position="104"/>
        <end position="127"/>
    </location>
</feature>
<keyword evidence="2" id="KW-1133">Transmembrane helix</keyword>
<evidence type="ECO:0000256" key="2">
    <source>
        <dbReference type="SAM" id="Phobius"/>
    </source>
</evidence>
<accession>A0ABY1MZP9</accession>
<feature type="transmembrane region" description="Helical" evidence="2">
    <location>
        <begin position="180"/>
        <end position="200"/>
    </location>
</feature>
<evidence type="ECO:0000313" key="4">
    <source>
        <dbReference type="Proteomes" id="UP000315460"/>
    </source>
</evidence>
<reference evidence="3 4" key="1">
    <citation type="submission" date="2017-05" db="EMBL/GenBank/DDBJ databases">
        <authorList>
            <person name="Varghese N."/>
            <person name="Submissions S."/>
        </authorList>
    </citation>
    <scope>NUCLEOTIDE SEQUENCE [LARGE SCALE GENOMIC DNA]</scope>
    <source>
        <strain evidence="3 4">DSM 45139</strain>
    </source>
</reference>
<protein>
    <submittedName>
        <fullName evidence="3">Uncharacterized protein</fullName>
    </submittedName>
</protein>
<keyword evidence="4" id="KW-1185">Reference proteome</keyword>
<feature type="transmembrane region" description="Helical" evidence="2">
    <location>
        <begin position="252"/>
        <end position="275"/>
    </location>
</feature>
<feature type="compositionally biased region" description="Gly residues" evidence="1">
    <location>
        <begin position="292"/>
        <end position="303"/>
    </location>
</feature>
<keyword evidence="2" id="KW-0472">Membrane</keyword>
<evidence type="ECO:0000313" key="3">
    <source>
        <dbReference type="EMBL" id="SMO60516.1"/>
    </source>
</evidence>